<accession>A0A0D0CLL5</accession>
<gene>
    <name evidence="2" type="ORF">GYMLUDRAFT_668374</name>
</gene>
<dbReference type="Proteomes" id="UP000053593">
    <property type="component" value="Unassembled WGS sequence"/>
</dbReference>
<evidence type="ECO:0000313" key="2">
    <source>
        <dbReference type="EMBL" id="KIK59457.1"/>
    </source>
</evidence>
<dbReference type="EMBL" id="KN834779">
    <property type="protein sequence ID" value="KIK59457.1"/>
    <property type="molecule type" value="Genomic_DNA"/>
</dbReference>
<keyword evidence="1" id="KW-0472">Membrane</keyword>
<proteinExistence type="predicted"/>
<protein>
    <submittedName>
        <fullName evidence="2">Unplaced genomic scaffold GYMLUscaffold_31, whole genome shotgun sequence</fullName>
    </submittedName>
</protein>
<evidence type="ECO:0000256" key="1">
    <source>
        <dbReference type="SAM" id="Phobius"/>
    </source>
</evidence>
<reference evidence="2 3" key="1">
    <citation type="submission" date="2014-04" db="EMBL/GenBank/DDBJ databases">
        <title>Evolutionary Origins and Diversification of the Mycorrhizal Mutualists.</title>
        <authorList>
            <consortium name="DOE Joint Genome Institute"/>
            <consortium name="Mycorrhizal Genomics Consortium"/>
            <person name="Kohler A."/>
            <person name="Kuo A."/>
            <person name="Nagy L.G."/>
            <person name="Floudas D."/>
            <person name="Copeland A."/>
            <person name="Barry K.W."/>
            <person name="Cichocki N."/>
            <person name="Veneault-Fourrey C."/>
            <person name="LaButti K."/>
            <person name="Lindquist E.A."/>
            <person name="Lipzen A."/>
            <person name="Lundell T."/>
            <person name="Morin E."/>
            <person name="Murat C."/>
            <person name="Riley R."/>
            <person name="Ohm R."/>
            <person name="Sun H."/>
            <person name="Tunlid A."/>
            <person name="Henrissat B."/>
            <person name="Grigoriev I.V."/>
            <person name="Hibbett D.S."/>
            <person name="Martin F."/>
        </authorList>
    </citation>
    <scope>NUCLEOTIDE SEQUENCE [LARGE SCALE GENOMIC DNA]</scope>
    <source>
        <strain evidence="2 3">FD-317 M1</strain>
    </source>
</reference>
<name>A0A0D0CLL5_9AGAR</name>
<keyword evidence="1" id="KW-1133">Transmembrane helix</keyword>
<evidence type="ECO:0000313" key="3">
    <source>
        <dbReference type="Proteomes" id="UP000053593"/>
    </source>
</evidence>
<dbReference type="OrthoDB" id="3045089at2759"/>
<sequence>MARTRERPLCRTRIVTEARLFRIFKAQRNTFFFGQQIHPVFFFFFSMFAALIHSIHHSASS</sequence>
<dbReference type="HOGENOM" id="CLU_2922822_0_0_1"/>
<dbReference type="AlphaFoldDB" id="A0A0D0CLL5"/>
<organism evidence="2 3">
    <name type="scientific">Collybiopsis luxurians FD-317 M1</name>
    <dbReference type="NCBI Taxonomy" id="944289"/>
    <lineage>
        <taxon>Eukaryota</taxon>
        <taxon>Fungi</taxon>
        <taxon>Dikarya</taxon>
        <taxon>Basidiomycota</taxon>
        <taxon>Agaricomycotina</taxon>
        <taxon>Agaricomycetes</taxon>
        <taxon>Agaricomycetidae</taxon>
        <taxon>Agaricales</taxon>
        <taxon>Marasmiineae</taxon>
        <taxon>Omphalotaceae</taxon>
        <taxon>Collybiopsis</taxon>
        <taxon>Collybiopsis luxurians</taxon>
    </lineage>
</organism>
<keyword evidence="1" id="KW-0812">Transmembrane</keyword>
<feature type="transmembrane region" description="Helical" evidence="1">
    <location>
        <begin position="37"/>
        <end position="56"/>
    </location>
</feature>
<keyword evidence="3" id="KW-1185">Reference proteome</keyword>